<reference evidence="12" key="1">
    <citation type="submission" date="2024-06" db="UniProtKB">
        <authorList>
            <consortium name="RefSeq"/>
        </authorList>
    </citation>
    <scope>NUCLEOTIDE SEQUENCE [LARGE SCALE GENOMIC DNA]</scope>
    <source>
        <strain evidence="12">MV2-25</strain>
    </source>
</reference>
<dbReference type="AlphaFoldDB" id="A0A6I8UTP5"/>
<evidence type="ECO:0000256" key="5">
    <source>
        <dbReference type="ARBA" id="ARBA00022588"/>
    </source>
</evidence>
<dbReference type="InParanoid" id="A0A6I8UTP5"/>
<evidence type="ECO:0000256" key="4">
    <source>
        <dbReference type="ARBA" id="ARBA00022529"/>
    </source>
</evidence>
<reference evidence="13" key="2">
    <citation type="submission" date="2025-08" db="UniProtKB">
        <authorList>
            <consortium name="RefSeq"/>
        </authorList>
    </citation>
    <scope>IDENTIFICATION</scope>
    <source>
        <strain evidence="13">MV-25-SWS-2005</strain>
        <tissue evidence="13">Whole body</tissue>
    </source>
</reference>
<organism evidence="12 13">
    <name type="scientific">Drosophila pseudoobscura pseudoobscura</name>
    <name type="common">Fruit fly</name>
    <dbReference type="NCBI Taxonomy" id="46245"/>
    <lineage>
        <taxon>Eukaryota</taxon>
        <taxon>Metazoa</taxon>
        <taxon>Ecdysozoa</taxon>
        <taxon>Arthropoda</taxon>
        <taxon>Hexapoda</taxon>
        <taxon>Insecta</taxon>
        <taxon>Pterygota</taxon>
        <taxon>Neoptera</taxon>
        <taxon>Endopterygota</taxon>
        <taxon>Diptera</taxon>
        <taxon>Brachycera</taxon>
        <taxon>Muscomorpha</taxon>
        <taxon>Ephydroidea</taxon>
        <taxon>Drosophilidae</taxon>
        <taxon>Drosophila</taxon>
        <taxon>Sophophora</taxon>
    </lineage>
</organism>
<evidence type="ECO:0000313" key="13">
    <source>
        <dbReference type="RefSeq" id="XP_001360617.3"/>
    </source>
</evidence>
<evidence type="ECO:0000256" key="8">
    <source>
        <dbReference type="ARBA" id="ARBA00023022"/>
    </source>
</evidence>
<evidence type="ECO:0000256" key="9">
    <source>
        <dbReference type="SAM" id="SignalP"/>
    </source>
</evidence>
<sequence length="236" mass="24929">MQKGSIFIVAVVALAAIAEAVPQYYQTLPYYPPPSPPPRLMRARRQVLGGSLASNPAGGSDARLDLTKGIGNPDHNVVGQVFAAGNTKSGPVTTGGTVAYNNHGHGASLTRTHTPGVKDVFQQEVHANLFNNGVHNLDAKAFASQNKLANGFEFQRNGAALDYSHVKGHGASLTHSNFPGIGRQLGAEARANLWSSADRNTHLDLSGSANKWMSGPFANQRTDFGAGLGLTHHFRG</sequence>
<keyword evidence="6 9" id="KW-0732">Signal</keyword>
<dbReference type="Pfam" id="PF03768">
    <property type="entry name" value="Attacin_N"/>
    <property type="match status" value="1"/>
</dbReference>
<dbReference type="Pfam" id="PF03769">
    <property type="entry name" value="Attacin_C"/>
    <property type="match status" value="1"/>
</dbReference>
<name>A0A6I8UTP5_DROPS</name>
<comment type="similarity">
    <text evidence="2">Belongs to the attacin/sarcotoxin-2 family.</text>
</comment>
<evidence type="ECO:0000256" key="3">
    <source>
        <dbReference type="ARBA" id="ARBA00022525"/>
    </source>
</evidence>
<evidence type="ECO:0000256" key="1">
    <source>
        <dbReference type="ARBA" id="ARBA00004613"/>
    </source>
</evidence>
<dbReference type="GO" id="GO:0045087">
    <property type="term" value="P:innate immune response"/>
    <property type="evidence" value="ECO:0007669"/>
    <property type="project" value="UniProtKB-KW"/>
</dbReference>
<evidence type="ECO:0000256" key="2">
    <source>
        <dbReference type="ARBA" id="ARBA00007550"/>
    </source>
</evidence>
<dbReference type="InterPro" id="IPR005521">
    <property type="entry name" value="Attacin_C"/>
</dbReference>
<evidence type="ECO:0000313" key="12">
    <source>
        <dbReference type="Proteomes" id="UP000001819"/>
    </source>
</evidence>
<feature type="domain" description="Attacin C-terminal" evidence="11">
    <location>
        <begin position="115"/>
        <end position="234"/>
    </location>
</feature>
<gene>
    <name evidence="13" type="primary">AttA</name>
</gene>
<dbReference type="Proteomes" id="UP000001819">
    <property type="component" value="Chromosome 3"/>
</dbReference>
<dbReference type="KEGG" id="dpo:4803982"/>
<keyword evidence="8" id="KW-0044">Antibiotic</keyword>
<protein>
    <submittedName>
        <fullName evidence="13">Attacin-A</fullName>
    </submittedName>
</protein>
<comment type="subcellular location">
    <subcellularLocation>
        <location evidence="1">Secreted</location>
    </subcellularLocation>
</comment>
<evidence type="ECO:0000256" key="7">
    <source>
        <dbReference type="ARBA" id="ARBA00022859"/>
    </source>
</evidence>
<evidence type="ECO:0000256" key="6">
    <source>
        <dbReference type="ARBA" id="ARBA00022729"/>
    </source>
</evidence>
<feature type="signal peptide" evidence="9">
    <location>
        <begin position="1"/>
        <end position="20"/>
    </location>
</feature>
<dbReference type="FunCoup" id="A0A6I8UTP5">
    <property type="interactions" value="29"/>
</dbReference>
<dbReference type="GO" id="GO:0042742">
    <property type="term" value="P:defense response to bacterium"/>
    <property type="evidence" value="ECO:0007669"/>
    <property type="project" value="UniProtKB-KW"/>
</dbReference>
<keyword evidence="7" id="KW-0391">Immunity</keyword>
<evidence type="ECO:0000259" key="10">
    <source>
        <dbReference type="Pfam" id="PF03768"/>
    </source>
</evidence>
<evidence type="ECO:0000259" key="11">
    <source>
        <dbReference type="Pfam" id="PF03769"/>
    </source>
</evidence>
<proteinExistence type="inferred from homology"/>
<feature type="chain" id="PRO_5026205746" evidence="9">
    <location>
        <begin position="21"/>
        <end position="236"/>
    </location>
</feature>
<keyword evidence="3" id="KW-0964">Secreted</keyword>
<keyword evidence="4" id="KW-0929">Antimicrobial</keyword>
<feature type="domain" description="Attacin N-terminal" evidence="10">
    <location>
        <begin position="48"/>
        <end position="113"/>
    </location>
</feature>
<dbReference type="RefSeq" id="XP_001360617.3">
    <property type="nucleotide sequence ID" value="XM_001360580.4"/>
</dbReference>
<accession>A0A6I8UTP5</accession>
<dbReference type="InterPro" id="IPR005520">
    <property type="entry name" value="Attacin_N"/>
</dbReference>
<dbReference type="GO" id="GO:0005576">
    <property type="term" value="C:extracellular region"/>
    <property type="evidence" value="ECO:0007669"/>
    <property type="project" value="UniProtKB-SubCell"/>
</dbReference>
<keyword evidence="5" id="KW-0399">Innate immunity</keyword>
<keyword evidence="12" id="KW-1185">Reference proteome</keyword>